<evidence type="ECO:0000256" key="2">
    <source>
        <dbReference type="ARBA" id="ARBA00023125"/>
    </source>
</evidence>
<dbReference type="SUPFAM" id="SSF46689">
    <property type="entry name" value="Homeodomain-like"/>
    <property type="match status" value="1"/>
</dbReference>
<dbReference type="InterPro" id="IPR009057">
    <property type="entry name" value="Homeodomain-like_sf"/>
</dbReference>
<keyword evidence="1" id="KW-0805">Transcription regulation</keyword>
<evidence type="ECO:0000256" key="1">
    <source>
        <dbReference type="ARBA" id="ARBA00023015"/>
    </source>
</evidence>
<organism evidence="5 6">
    <name type="scientific">Pedobacter steynii</name>
    <dbReference type="NCBI Taxonomy" id="430522"/>
    <lineage>
        <taxon>Bacteria</taxon>
        <taxon>Pseudomonadati</taxon>
        <taxon>Bacteroidota</taxon>
        <taxon>Sphingobacteriia</taxon>
        <taxon>Sphingobacteriales</taxon>
        <taxon>Sphingobacteriaceae</taxon>
        <taxon>Pedobacter</taxon>
    </lineage>
</organism>
<dbReference type="PANTHER" id="PTHR47893:SF1">
    <property type="entry name" value="REGULATORY PROTEIN PCHR"/>
    <property type="match status" value="1"/>
</dbReference>
<dbReference type="Pfam" id="PF12833">
    <property type="entry name" value="HTH_18"/>
    <property type="match status" value="1"/>
</dbReference>
<proteinExistence type="predicted"/>
<dbReference type="AlphaFoldDB" id="A0A1D7QCH1"/>
<dbReference type="PANTHER" id="PTHR47893">
    <property type="entry name" value="REGULATORY PROTEIN PCHR"/>
    <property type="match status" value="1"/>
</dbReference>
<dbReference type="InterPro" id="IPR053142">
    <property type="entry name" value="PchR_regulatory_protein"/>
</dbReference>
<dbReference type="InterPro" id="IPR018062">
    <property type="entry name" value="HTH_AraC-typ_CS"/>
</dbReference>
<dbReference type="OrthoDB" id="799767at2"/>
<evidence type="ECO:0000313" key="5">
    <source>
        <dbReference type="EMBL" id="AOM76392.1"/>
    </source>
</evidence>
<name>A0A1D7QCH1_9SPHI</name>
<keyword evidence="6" id="KW-1185">Reference proteome</keyword>
<dbReference type="Proteomes" id="UP000094313">
    <property type="component" value="Chromosome"/>
</dbReference>
<dbReference type="SMART" id="SM00342">
    <property type="entry name" value="HTH_ARAC"/>
    <property type="match status" value="1"/>
</dbReference>
<protein>
    <recommendedName>
        <fullName evidence="4">HTH araC/xylS-type domain-containing protein</fullName>
    </recommendedName>
</protein>
<dbReference type="PROSITE" id="PS01124">
    <property type="entry name" value="HTH_ARAC_FAMILY_2"/>
    <property type="match status" value="1"/>
</dbReference>
<keyword evidence="3" id="KW-0804">Transcription</keyword>
<dbReference type="RefSeq" id="WP_069378088.1">
    <property type="nucleotide sequence ID" value="NZ_CP017141.1"/>
</dbReference>
<dbReference type="EMBL" id="CP017141">
    <property type="protein sequence ID" value="AOM76392.1"/>
    <property type="molecule type" value="Genomic_DNA"/>
</dbReference>
<gene>
    <name evidence="5" type="ORF">BFS30_04020</name>
</gene>
<evidence type="ECO:0000313" key="6">
    <source>
        <dbReference type="Proteomes" id="UP000094313"/>
    </source>
</evidence>
<accession>A0A1D7QCH1</accession>
<dbReference type="Gene3D" id="1.10.10.60">
    <property type="entry name" value="Homeodomain-like"/>
    <property type="match status" value="2"/>
</dbReference>
<dbReference type="GO" id="GO:0043565">
    <property type="term" value="F:sequence-specific DNA binding"/>
    <property type="evidence" value="ECO:0007669"/>
    <property type="project" value="InterPro"/>
</dbReference>
<dbReference type="InterPro" id="IPR020449">
    <property type="entry name" value="Tscrpt_reg_AraC-type_HTH"/>
</dbReference>
<dbReference type="GO" id="GO:0003700">
    <property type="term" value="F:DNA-binding transcription factor activity"/>
    <property type="evidence" value="ECO:0007669"/>
    <property type="project" value="InterPro"/>
</dbReference>
<evidence type="ECO:0000256" key="3">
    <source>
        <dbReference type="ARBA" id="ARBA00023163"/>
    </source>
</evidence>
<dbReference type="PROSITE" id="PS00041">
    <property type="entry name" value="HTH_ARAC_FAMILY_1"/>
    <property type="match status" value="1"/>
</dbReference>
<sequence>MELNLPYINPVNFAKTLVNNYGFSINEAWNSHHLALPDRIGEGILQLFIRKDIHFFRGKWKFLEDTTFLSNDPVGQKGLIDFRLNKHGNIHSSFIEGIKRFEWEITETDGIRFFIPEVYLNIDKHKLTDQFEKYCNNKHIVNLQKQIFNIPIGQASNTILLESKMLEFIYFWMDSIKNNNLDRHFEGIRDSRLAALDEARFLIETDTSNILIIKQLSRKVGLNECDLKRDFRKVYGLPLHQYKIKFRMEQARELIQNTDLPIQEICNRLGYTNRSHFSKLYERFFGVSPAMARTACIKRF</sequence>
<dbReference type="InterPro" id="IPR018060">
    <property type="entry name" value="HTH_AraC"/>
</dbReference>
<evidence type="ECO:0000259" key="4">
    <source>
        <dbReference type="PROSITE" id="PS01124"/>
    </source>
</evidence>
<reference evidence="5 6" key="1">
    <citation type="submission" date="2016-08" db="EMBL/GenBank/DDBJ databases">
        <authorList>
            <person name="Seilhamer J.J."/>
        </authorList>
    </citation>
    <scope>NUCLEOTIDE SEQUENCE [LARGE SCALE GENOMIC DNA]</scope>
    <source>
        <strain evidence="5 6">DX4</strain>
    </source>
</reference>
<dbReference type="PRINTS" id="PR00032">
    <property type="entry name" value="HTHARAC"/>
</dbReference>
<keyword evidence="2" id="KW-0238">DNA-binding</keyword>
<feature type="domain" description="HTH araC/xylS-type" evidence="4">
    <location>
        <begin position="197"/>
        <end position="295"/>
    </location>
</feature>
<dbReference type="KEGG" id="psty:BFS30_04020"/>